<evidence type="ECO:0000313" key="6">
    <source>
        <dbReference type="EMBL" id="QDU61626.1"/>
    </source>
</evidence>
<accession>A0A518B3X1</accession>
<gene>
    <name evidence="6" type="ORF">Pan216_24870</name>
</gene>
<comment type="similarity">
    <text evidence="1">Belongs to the metallo-beta-lactamase superfamily.</text>
</comment>
<sequence>METDSGDSTMIHHLIGGTLHAPPNPRAGCHCLVLQHGGKLALVDTGIGLRDVAEPEKRIGEETIRLEGFQFHEEETILRQLERQGFRADDVTDIVLTHADPDHTGGLADFPEARVHLSREEHVSLARGRVRYAPAHFDHGPSWQLHGPSRERWLGLEARSIALGNGVDVLLVPLFGHTLGHCGVAVREGERWLLHVGDAYYLRVELDRDDHPVGQLAALRADDDARRRASLAQLRRLARDHAGEVDCCGYHDLDELARWSSPWRTTTSV</sequence>
<organism evidence="6 7">
    <name type="scientific">Kolteria novifilia</name>
    <dbReference type="NCBI Taxonomy" id="2527975"/>
    <lineage>
        <taxon>Bacteria</taxon>
        <taxon>Pseudomonadati</taxon>
        <taxon>Planctomycetota</taxon>
        <taxon>Planctomycetia</taxon>
        <taxon>Kolteriales</taxon>
        <taxon>Kolteriaceae</taxon>
        <taxon>Kolteria</taxon>
    </lineage>
</organism>
<dbReference type="GO" id="GO:0046872">
    <property type="term" value="F:metal ion binding"/>
    <property type="evidence" value="ECO:0007669"/>
    <property type="project" value="UniProtKB-KW"/>
</dbReference>
<protein>
    <submittedName>
        <fullName evidence="6">Metallo-beta-lactamase superfamily protein</fullName>
    </submittedName>
</protein>
<dbReference type="SMART" id="SM00849">
    <property type="entry name" value="Lactamase_B"/>
    <property type="match status" value="1"/>
</dbReference>
<dbReference type="InterPro" id="IPR001279">
    <property type="entry name" value="Metallo-B-lactamas"/>
</dbReference>
<dbReference type="InterPro" id="IPR051013">
    <property type="entry name" value="MBL_superfamily_lactonases"/>
</dbReference>
<dbReference type="OrthoDB" id="9802897at2"/>
<reference evidence="6 7" key="1">
    <citation type="submission" date="2019-02" db="EMBL/GenBank/DDBJ databases">
        <title>Deep-cultivation of Planctomycetes and their phenomic and genomic characterization uncovers novel biology.</title>
        <authorList>
            <person name="Wiegand S."/>
            <person name="Jogler M."/>
            <person name="Boedeker C."/>
            <person name="Pinto D."/>
            <person name="Vollmers J."/>
            <person name="Rivas-Marin E."/>
            <person name="Kohn T."/>
            <person name="Peeters S.H."/>
            <person name="Heuer A."/>
            <person name="Rast P."/>
            <person name="Oberbeckmann S."/>
            <person name="Bunk B."/>
            <person name="Jeske O."/>
            <person name="Meyerdierks A."/>
            <person name="Storesund J.E."/>
            <person name="Kallscheuer N."/>
            <person name="Luecker S."/>
            <person name="Lage O.M."/>
            <person name="Pohl T."/>
            <person name="Merkel B.J."/>
            <person name="Hornburger P."/>
            <person name="Mueller R.-W."/>
            <person name="Bruemmer F."/>
            <person name="Labrenz M."/>
            <person name="Spormann A.M."/>
            <person name="Op den Camp H."/>
            <person name="Overmann J."/>
            <person name="Amann R."/>
            <person name="Jetten M.S.M."/>
            <person name="Mascher T."/>
            <person name="Medema M.H."/>
            <person name="Devos D.P."/>
            <person name="Kaster A.-K."/>
            <person name="Ovreas L."/>
            <person name="Rohde M."/>
            <person name="Galperin M.Y."/>
            <person name="Jogler C."/>
        </authorList>
    </citation>
    <scope>NUCLEOTIDE SEQUENCE [LARGE SCALE GENOMIC DNA]</scope>
    <source>
        <strain evidence="6 7">Pan216</strain>
    </source>
</reference>
<proteinExistence type="inferred from homology"/>
<keyword evidence="7" id="KW-1185">Reference proteome</keyword>
<keyword evidence="3" id="KW-0378">Hydrolase</keyword>
<keyword evidence="4" id="KW-0862">Zinc</keyword>
<feature type="domain" description="Metallo-beta-lactamase" evidence="5">
    <location>
        <begin position="28"/>
        <end position="251"/>
    </location>
</feature>
<dbReference type="Pfam" id="PF00753">
    <property type="entry name" value="Lactamase_B"/>
    <property type="match status" value="1"/>
</dbReference>
<dbReference type="RefSeq" id="WP_145258193.1">
    <property type="nucleotide sequence ID" value="NZ_CP036279.1"/>
</dbReference>
<dbReference type="KEGG" id="knv:Pan216_24870"/>
<dbReference type="PANTHER" id="PTHR42978:SF3">
    <property type="entry name" value="BLR3078 PROTEIN"/>
    <property type="match status" value="1"/>
</dbReference>
<dbReference type="CDD" id="cd07742">
    <property type="entry name" value="metallo-hydrolase-like_MBL-fold"/>
    <property type="match status" value="1"/>
</dbReference>
<name>A0A518B3X1_9BACT</name>
<dbReference type="SUPFAM" id="SSF56281">
    <property type="entry name" value="Metallo-hydrolase/oxidoreductase"/>
    <property type="match status" value="1"/>
</dbReference>
<evidence type="ECO:0000256" key="4">
    <source>
        <dbReference type="ARBA" id="ARBA00022833"/>
    </source>
</evidence>
<keyword evidence="2" id="KW-0479">Metal-binding</keyword>
<evidence type="ECO:0000256" key="1">
    <source>
        <dbReference type="ARBA" id="ARBA00007749"/>
    </source>
</evidence>
<dbReference type="Gene3D" id="3.60.15.10">
    <property type="entry name" value="Ribonuclease Z/Hydroxyacylglutathione hydrolase-like"/>
    <property type="match status" value="1"/>
</dbReference>
<dbReference type="PANTHER" id="PTHR42978">
    <property type="entry name" value="QUORUM-QUENCHING LACTONASE YTNP-RELATED-RELATED"/>
    <property type="match status" value="1"/>
</dbReference>
<evidence type="ECO:0000256" key="2">
    <source>
        <dbReference type="ARBA" id="ARBA00022723"/>
    </source>
</evidence>
<evidence type="ECO:0000256" key="3">
    <source>
        <dbReference type="ARBA" id="ARBA00022801"/>
    </source>
</evidence>
<evidence type="ECO:0000259" key="5">
    <source>
        <dbReference type="SMART" id="SM00849"/>
    </source>
</evidence>
<evidence type="ECO:0000313" key="7">
    <source>
        <dbReference type="Proteomes" id="UP000317093"/>
    </source>
</evidence>
<dbReference type="InterPro" id="IPR036866">
    <property type="entry name" value="RibonucZ/Hydroxyglut_hydro"/>
</dbReference>
<dbReference type="Proteomes" id="UP000317093">
    <property type="component" value="Chromosome"/>
</dbReference>
<dbReference type="GO" id="GO:0016787">
    <property type="term" value="F:hydrolase activity"/>
    <property type="evidence" value="ECO:0007669"/>
    <property type="project" value="UniProtKB-KW"/>
</dbReference>
<dbReference type="AlphaFoldDB" id="A0A518B3X1"/>
<dbReference type="EMBL" id="CP036279">
    <property type="protein sequence ID" value="QDU61626.1"/>
    <property type="molecule type" value="Genomic_DNA"/>
</dbReference>